<feature type="compositionally biased region" description="Acidic residues" evidence="6">
    <location>
        <begin position="665"/>
        <end position="677"/>
    </location>
</feature>
<evidence type="ECO:0000256" key="2">
    <source>
        <dbReference type="ARBA" id="ARBA00022603"/>
    </source>
</evidence>
<keyword evidence="4" id="KW-0680">Restriction system</keyword>
<sequence length="932" mass="105754">MDTKEILGRIFKDPATQYELTEFENLGKPIHDILNIYPKTAATGREAGKTKYYLKSFIPFSTANEEVQVFVEDGKTSPEEIVRQLWVYKLINQYGYKADEIDLEKSVQFGTEIGTKAADIIVYSDSGKITPKIIIECKKPKRKDGIEQLKSYMNAKGAPVAVWSNGSDSIILYRPYPAQFDDTLFDIPKRGQAPKDVLEAKKTLLQLKKDFNFKKIVQALEELVLADIGGADEFNEIFKLIFAKIWDEKQAEEIRKDKTVEFGKSTSDPKITYDRINKLFHMACNEWPGVFKPDENIDLLPDHLHICVGPMEGVRLLGSNLRIMDDAFEYLLPTEAKKKKGQFFTPRHVVEMCVRMLNPTRTEYVMDPSCGSGGFLLHAMDWCYPADDNDLRYRRKHDYAAKYLWGIDFEARAAKTSRALMLIAGDGHTNIFGPDVSSLNPETWFKTISGRELMHGLRKENLTAKRIPDIDAFGDDDKAWEYFDELKFDVILANPPFAGEMKDRKMLAHYELAEPALKRAGDDKQPKEERDVLFIERILKMLKPGGRAAIVLPQGKFNNSSLAFIRVWILKKARLLAVVGLHPNTFKPHTGTKTSVLFVQKYTLQQLTDIAKVHDEIATACPDYEADIWQLLSNHPAEIPEEDIPEAIADLLAETFAEPEAEDIAETNENDESEDTADNQPTFSDEDRLVQAEEKLEALKAELIRTKQKLFDLASDTEALLQQQQTELAVAQQQQQEELEAIQSKWTGKAAELTAYNKPKKAEHKKAIQDIKAEYSAKLKISKDRQKKAEKALKAEQKRLEKLIPQAERELKLLTLRGKLELVLADADLIGTLKERWIAAEVAKRLDYPIFMAVSERGGKNNSGDYDYVIDDNGNLVEDHDGQPKINQDLVNYDLTADDLADAAGISDEQLCIAEAFVRFAQGHELEFWSAE</sequence>
<feature type="domain" description="Type I restriction enzyme R protein N-terminal" evidence="8">
    <location>
        <begin position="78"/>
        <end position="175"/>
    </location>
</feature>
<keyword evidence="9" id="KW-0378">Hydrolase</keyword>
<dbReference type="Pfam" id="PF13588">
    <property type="entry name" value="HSDR_N_2"/>
    <property type="match status" value="1"/>
</dbReference>
<proteinExistence type="inferred from homology"/>
<evidence type="ECO:0000259" key="8">
    <source>
        <dbReference type="Pfam" id="PF13588"/>
    </source>
</evidence>
<reference evidence="10" key="1">
    <citation type="journal article" date="2019" name="J. Bacteriol.">
        <title>A Mutagenic Screen Identifies a TonB-Dependent Receptor Required for the Lanthanide Metal Switch in the Type I Methanotroph 'Methylotuvimicrobium buryatense' 5GB1C.</title>
        <authorList>
            <person name="Groom J.D."/>
            <person name="Ford S.M."/>
            <person name="Pesesky M.W."/>
            <person name="Lidstrom M.E."/>
        </authorList>
    </citation>
    <scope>NUCLEOTIDE SEQUENCE [LARGE SCALE GENOMIC DNA]</scope>
    <source>
        <strain evidence="10">5GB1C</strain>
    </source>
</reference>
<dbReference type="Proteomes" id="UP000305881">
    <property type="component" value="Chromosome"/>
</dbReference>
<keyword evidence="9" id="KW-0540">Nuclease</keyword>
<dbReference type="PANTHER" id="PTHR42998">
    <property type="entry name" value="TYPE I RESTRICTION ENZYME HINDVIIP M PROTEIN-RELATED"/>
    <property type="match status" value="1"/>
</dbReference>
<evidence type="ECO:0000256" key="5">
    <source>
        <dbReference type="SAM" id="Coils"/>
    </source>
</evidence>
<dbReference type="STRING" id="675511.GCA_000341735_04182"/>
<evidence type="ECO:0000313" key="10">
    <source>
        <dbReference type="Proteomes" id="UP000305881"/>
    </source>
</evidence>
<keyword evidence="10" id="KW-1185">Reference proteome</keyword>
<dbReference type="AlphaFoldDB" id="A0A4P9UVA3"/>
<organism evidence="9 10">
    <name type="scientific">Methylotuvimicrobium buryatense</name>
    <name type="common">Methylomicrobium buryatense</name>
    <dbReference type="NCBI Taxonomy" id="95641"/>
    <lineage>
        <taxon>Bacteria</taxon>
        <taxon>Pseudomonadati</taxon>
        <taxon>Pseudomonadota</taxon>
        <taxon>Gammaproteobacteria</taxon>
        <taxon>Methylococcales</taxon>
        <taxon>Methylococcaceae</taxon>
        <taxon>Methylotuvimicrobium</taxon>
    </lineage>
</organism>
<evidence type="ECO:0000256" key="4">
    <source>
        <dbReference type="ARBA" id="ARBA00022747"/>
    </source>
</evidence>
<dbReference type="PANTHER" id="PTHR42998:SF1">
    <property type="entry name" value="TYPE I RESTRICTION ENZYME HINDI METHYLASE SUBUNIT"/>
    <property type="match status" value="1"/>
</dbReference>
<dbReference type="GO" id="GO:0008170">
    <property type="term" value="F:N-methyltransferase activity"/>
    <property type="evidence" value="ECO:0007669"/>
    <property type="project" value="InterPro"/>
</dbReference>
<dbReference type="RefSeq" id="WP_017842556.1">
    <property type="nucleotide sequence ID" value="NZ_CP035467.1"/>
</dbReference>
<keyword evidence="5" id="KW-0175">Coiled coil</keyword>
<dbReference type="InterPro" id="IPR003356">
    <property type="entry name" value="DNA_methylase_A-5"/>
</dbReference>
<dbReference type="PROSITE" id="PS00092">
    <property type="entry name" value="N6_MTASE"/>
    <property type="match status" value="1"/>
</dbReference>
<feature type="region of interest" description="Disordered" evidence="6">
    <location>
        <begin position="665"/>
        <end position="686"/>
    </location>
</feature>
<comment type="similarity">
    <text evidence="1">Belongs to the N(4)/N(6)-methyltransferase family.</text>
</comment>
<keyword evidence="3" id="KW-0808">Transferase</keyword>
<dbReference type="Gene3D" id="3.40.50.150">
    <property type="entry name" value="Vaccinia Virus protein VP39"/>
    <property type="match status" value="1"/>
</dbReference>
<dbReference type="GO" id="GO:0009307">
    <property type="term" value="P:DNA restriction-modification system"/>
    <property type="evidence" value="ECO:0007669"/>
    <property type="project" value="UniProtKB-KW"/>
</dbReference>
<dbReference type="GO" id="GO:0003677">
    <property type="term" value="F:DNA binding"/>
    <property type="evidence" value="ECO:0007669"/>
    <property type="project" value="InterPro"/>
</dbReference>
<evidence type="ECO:0000313" key="9">
    <source>
        <dbReference type="EMBL" id="QCW83636.1"/>
    </source>
</evidence>
<gene>
    <name evidence="9" type="ORF">EQU24_16355</name>
</gene>
<dbReference type="OrthoDB" id="9784823at2"/>
<dbReference type="Pfam" id="PF02384">
    <property type="entry name" value="N6_Mtase"/>
    <property type="match status" value="1"/>
</dbReference>
<accession>A0A4P9UVA3</accession>
<dbReference type="InterPro" id="IPR052916">
    <property type="entry name" value="Type-I_RE_MTase_Subunit"/>
</dbReference>
<evidence type="ECO:0000256" key="6">
    <source>
        <dbReference type="SAM" id="MobiDB-lite"/>
    </source>
</evidence>
<keyword evidence="9" id="KW-0255">Endonuclease</keyword>
<dbReference type="REBASE" id="341820">
    <property type="entry name" value="Mbu5GB1CORF16355P"/>
</dbReference>
<protein>
    <submittedName>
        <fullName evidence="9">Type I restriction endonuclease subunit M</fullName>
    </submittedName>
</protein>
<dbReference type="InterPro" id="IPR029464">
    <property type="entry name" value="HSDR_N"/>
</dbReference>
<name>A0A4P9UVA3_METBY</name>
<dbReference type="GO" id="GO:0032259">
    <property type="term" value="P:methylation"/>
    <property type="evidence" value="ECO:0007669"/>
    <property type="project" value="UniProtKB-KW"/>
</dbReference>
<dbReference type="EMBL" id="CP035467">
    <property type="protein sequence ID" value="QCW83636.1"/>
    <property type="molecule type" value="Genomic_DNA"/>
</dbReference>
<evidence type="ECO:0000256" key="1">
    <source>
        <dbReference type="ARBA" id="ARBA00006594"/>
    </source>
</evidence>
<dbReference type="KEGG" id="mbur:EQU24_16355"/>
<dbReference type="SUPFAM" id="SSF53335">
    <property type="entry name" value="S-adenosyl-L-methionine-dependent methyltransferases"/>
    <property type="match status" value="1"/>
</dbReference>
<evidence type="ECO:0000256" key="3">
    <source>
        <dbReference type="ARBA" id="ARBA00022679"/>
    </source>
</evidence>
<feature type="domain" description="DNA methylase adenine-specific" evidence="7">
    <location>
        <begin position="323"/>
        <end position="605"/>
    </location>
</feature>
<dbReference type="GO" id="GO:0004519">
    <property type="term" value="F:endonuclease activity"/>
    <property type="evidence" value="ECO:0007669"/>
    <property type="project" value="UniProtKB-KW"/>
</dbReference>
<keyword evidence="2" id="KW-0489">Methyltransferase</keyword>
<dbReference type="InterPro" id="IPR029063">
    <property type="entry name" value="SAM-dependent_MTases_sf"/>
</dbReference>
<evidence type="ECO:0000259" key="7">
    <source>
        <dbReference type="Pfam" id="PF02384"/>
    </source>
</evidence>
<dbReference type="PRINTS" id="PR00507">
    <property type="entry name" value="N12N6MTFRASE"/>
</dbReference>
<feature type="coiled-coil region" evidence="5">
    <location>
        <begin position="779"/>
        <end position="817"/>
    </location>
</feature>
<dbReference type="InterPro" id="IPR002052">
    <property type="entry name" value="DNA_methylase_N6_adenine_CS"/>
</dbReference>